<accession>A0ABP5UHZ7</accession>
<evidence type="ECO:0000313" key="2">
    <source>
        <dbReference type="Proteomes" id="UP001501444"/>
    </source>
</evidence>
<evidence type="ECO:0008006" key="3">
    <source>
        <dbReference type="Google" id="ProtNLM"/>
    </source>
</evidence>
<dbReference type="Proteomes" id="UP001501444">
    <property type="component" value="Unassembled WGS sequence"/>
</dbReference>
<comment type="caution">
    <text evidence="1">The sequence shown here is derived from an EMBL/GenBank/DDBJ whole genome shotgun (WGS) entry which is preliminary data.</text>
</comment>
<gene>
    <name evidence="1" type="ORF">GCM10010170_086670</name>
</gene>
<dbReference type="RefSeq" id="WP_344618498.1">
    <property type="nucleotide sequence ID" value="NZ_BAAARV010000086.1"/>
</dbReference>
<dbReference type="EMBL" id="BAAARV010000086">
    <property type="protein sequence ID" value="GAA2379773.1"/>
    <property type="molecule type" value="Genomic_DNA"/>
</dbReference>
<protein>
    <recommendedName>
        <fullName evidence="3">YCII-related domain-containing protein</fullName>
    </recommendedName>
</protein>
<organism evidence="1 2">
    <name type="scientific">Dactylosporangium salmoneum</name>
    <dbReference type="NCBI Taxonomy" id="53361"/>
    <lineage>
        <taxon>Bacteria</taxon>
        <taxon>Bacillati</taxon>
        <taxon>Actinomycetota</taxon>
        <taxon>Actinomycetes</taxon>
        <taxon>Micromonosporales</taxon>
        <taxon>Micromonosporaceae</taxon>
        <taxon>Dactylosporangium</taxon>
    </lineage>
</organism>
<reference evidence="2" key="1">
    <citation type="journal article" date="2019" name="Int. J. Syst. Evol. Microbiol.">
        <title>The Global Catalogue of Microorganisms (GCM) 10K type strain sequencing project: providing services to taxonomists for standard genome sequencing and annotation.</title>
        <authorList>
            <consortium name="The Broad Institute Genomics Platform"/>
            <consortium name="The Broad Institute Genome Sequencing Center for Infectious Disease"/>
            <person name="Wu L."/>
            <person name="Ma J."/>
        </authorList>
    </citation>
    <scope>NUCLEOTIDE SEQUENCE [LARGE SCALE GENOMIC DNA]</scope>
    <source>
        <strain evidence="2">JCM 3272</strain>
    </source>
</reference>
<dbReference type="SUPFAM" id="SSF54909">
    <property type="entry name" value="Dimeric alpha+beta barrel"/>
    <property type="match status" value="1"/>
</dbReference>
<name>A0ABP5UHZ7_9ACTN</name>
<dbReference type="InterPro" id="IPR011008">
    <property type="entry name" value="Dimeric_a/b-barrel"/>
</dbReference>
<proteinExistence type="predicted"/>
<dbReference type="Gene3D" id="3.30.70.1060">
    <property type="entry name" value="Dimeric alpha+beta barrel"/>
    <property type="match status" value="1"/>
</dbReference>
<keyword evidence="2" id="KW-1185">Reference proteome</keyword>
<evidence type="ECO:0000313" key="1">
    <source>
        <dbReference type="EMBL" id="GAA2379773.1"/>
    </source>
</evidence>
<sequence>MTKFVLLHAPGAAAPPPDAGGELMEARRLADPSLAVRVGPPPSSFGGYWIVDVDSLERAVEIAAAAGVSVEIRQVMSDRAGPDL</sequence>